<dbReference type="AlphaFoldDB" id="A0A1J1HYK8"/>
<name>A0A1J1HYK8_9DIPT</name>
<reference evidence="1" key="1">
    <citation type="submission" date="2015-04" db="EMBL/GenBank/DDBJ databases">
        <authorList>
            <person name="Syromyatnikov M.Y."/>
            <person name="Popov V.N."/>
        </authorList>
    </citation>
    <scope>NUCLEOTIDE SEQUENCE [LARGE SCALE GENOMIC DNA]</scope>
</reference>
<evidence type="ECO:0000313" key="1">
    <source>
        <dbReference type="EMBL" id="CRK92412.1"/>
    </source>
</evidence>
<organism evidence="1 2">
    <name type="scientific">Clunio marinus</name>
    <dbReference type="NCBI Taxonomy" id="568069"/>
    <lineage>
        <taxon>Eukaryota</taxon>
        <taxon>Metazoa</taxon>
        <taxon>Ecdysozoa</taxon>
        <taxon>Arthropoda</taxon>
        <taxon>Hexapoda</taxon>
        <taxon>Insecta</taxon>
        <taxon>Pterygota</taxon>
        <taxon>Neoptera</taxon>
        <taxon>Endopterygota</taxon>
        <taxon>Diptera</taxon>
        <taxon>Nematocera</taxon>
        <taxon>Chironomoidea</taxon>
        <taxon>Chironomidae</taxon>
        <taxon>Clunio</taxon>
    </lineage>
</organism>
<accession>A0A1J1HYK8</accession>
<dbReference type="EMBL" id="CVRI01000027">
    <property type="protein sequence ID" value="CRK92412.1"/>
    <property type="molecule type" value="Genomic_DNA"/>
</dbReference>
<evidence type="ECO:0000313" key="2">
    <source>
        <dbReference type="Proteomes" id="UP000183832"/>
    </source>
</evidence>
<dbReference type="Proteomes" id="UP000183832">
    <property type="component" value="Unassembled WGS sequence"/>
</dbReference>
<proteinExistence type="predicted"/>
<sequence>MKLLCLLRVKKNILAIGTIWKYIDTKKYNSDNSDEIEVLRSKEHTECDPIELCLSSSLKISIVSIPMNESFVVV</sequence>
<keyword evidence="2" id="KW-1185">Reference proteome</keyword>
<gene>
    <name evidence="1" type="ORF">CLUMA_CG005985</name>
</gene>
<protein>
    <submittedName>
        <fullName evidence="1">CLUMA_CG005985, isoform A</fullName>
    </submittedName>
</protein>